<gene>
    <name evidence="1" type="ORF">V5R04_00210</name>
</gene>
<organism evidence="1">
    <name type="scientific">Jonesiaceae bacterium BS-20</name>
    <dbReference type="NCBI Taxonomy" id="3120821"/>
    <lineage>
        <taxon>Bacteria</taxon>
        <taxon>Bacillati</taxon>
        <taxon>Actinomycetota</taxon>
        <taxon>Actinomycetes</taxon>
        <taxon>Micrococcales</taxon>
        <taxon>Jonesiaceae</taxon>
    </lineage>
</organism>
<proteinExistence type="predicted"/>
<dbReference type="EMBL" id="CP146203">
    <property type="protein sequence ID" value="XBH21688.1"/>
    <property type="molecule type" value="Genomic_DNA"/>
</dbReference>
<name>A0AAU7DXK9_9MICO</name>
<sequence length="49" mass="5803">MFTFTAKNGEEVTVTMEELKRISDQFHLREQGKISVITFIDINGIWYKH</sequence>
<accession>A0AAU7DXK9</accession>
<evidence type="ECO:0000313" key="1">
    <source>
        <dbReference type="EMBL" id="XBH21688.1"/>
    </source>
</evidence>
<dbReference type="AlphaFoldDB" id="A0AAU7DXK9"/>
<protein>
    <submittedName>
        <fullName evidence="1">Uncharacterized protein</fullName>
    </submittedName>
</protein>
<reference evidence="1" key="1">
    <citation type="submission" date="2024-02" db="EMBL/GenBank/DDBJ databases">
        <title>Tomenella chthoni gen. nov. sp. nov., a member of the family Jonesiaceae isolated from bat guano.</title>
        <authorList>
            <person name="Miller S.L."/>
            <person name="King J."/>
            <person name="Sankaranarayanan K."/>
            <person name="Lawson P.A."/>
        </authorList>
    </citation>
    <scope>NUCLEOTIDE SEQUENCE</scope>
    <source>
        <strain evidence="1">BS-20</strain>
    </source>
</reference>